<dbReference type="Proteomes" id="UP000436483">
    <property type="component" value="Unassembled WGS sequence"/>
</dbReference>
<keyword evidence="4" id="KW-1185">Reference proteome</keyword>
<keyword evidence="2" id="KW-0732">Signal</keyword>
<feature type="signal peptide" evidence="2">
    <location>
        <begin position="1"/>
        <end position="28"/>
    </location>
</feature>
<dbReference type="OrthoDB" id="8020279at2"/>
<feature type="chain" id="PRO_5031575989" description="DUF2946 domain-containing protein" evidence="2">
    <location>
        <begin position="29"/>
        <end position="122"/>
    </location>
</feature>
<feature type="compositionally biased region" description="Pro residues" evidence="1">
    <location>
        <begin position="105"/>
        <end position="116"/>
    </location>
</feature>
<gene>
    <name evidence="3" type="ORF">GR328_17505</name>
</gene>
<dbReference type="RefSeq" id="WP_160885987.1">
    <property type="nucleotide sequence ID" value="NZ_WURB01000014.1"/>
</dbReference>
<sequence length="122" mass="12632">MTPFIRRLLSRWLAALAAIGLLTAPLHAVTPVQASVSPKALHHISEATIDGGLGHADHGHGGPSKGRVLGQSCCHSACALALIPSYAGNIDFVSQPALVSTLPDVMPPPKAPPSIDRPPKRS</sequence>
<evidence type="ECO:0000256" key="1">
    <source>
        <dbReference type="SAM" id="MobiDB-lite"/>
    </source>
</evidence>
<dbReference type="EMBL" id="WURB01000014">
    <property type="protein sequence ID" value="MXQ13227.1"/>
    <property type="molecule type" value="Genomic_DNA"/>
</dbReference>
<evidence type="ECO:0000256" key="2">
    <source>
        <dbReference type="SAM" id="SignalP"/>
    </source>
</evidence>
<organism evidence="3 4">
    <name type="scientific">Microvirga makkahensis</name>
    <dbReference type="NCBI Taxonomy" id="1128670"/>
    <lineage>
        <taxon>Bacteria</taxon>
        <taxon>Pseudomonadati</taxon>
        <taxon>Pseudomonadota</taxon>
        <taxon>Alphaproteobacteria</taxon>
        <taxon>Hyphomicrobiales</taxon>
        <taxon>Methylobacteriaceae</taxon>
        <taxon>Microvirga</taxon>
    </lineage>
</organism>
<feature type="region of interest" description="Disordered" evidence="1">
    <location>
        <begin position="102"/>
        <end position="122"/>
    </location>
</feature>
<evidence type="ECO:0000313" key="4">
    <source>
        <dbReference type="Proteomes" id="UP000436483"/>
    </source>
</evidence>
<evidence type="ECO:0000313" key="3">
    <source>
        <dbReference type="EMBL" id="MXQ13227.1"/>
    </source>
</evidence>
<evidence type="ECO:0008006" key="5">
    <source>
        <dbReference type="Google" id="ProtNLM"/>
    </source>
</evidence>
<name>A0A7X3MU07_9HYPH</name>
<reference evidence="3 4" key="2">
    <citation type="submission" date="2020-01" db="EMBL/GenBank/DDBJ databases">
        <title>Microvirga sp. nov., an arsenate reduction bacterium isolated from Tibet hotspring sediments.</title>
        <authorList>
            <person name="Xian W.-D."/>
            <person name="Li W.-J."/>
        </authorList>
    </citation>
    <scope>NUCLEOTIDE SEQUENCE [LARGE SCALE GENOMIC DNA]</scope>
    <source>
        <strain evidence="3 4">KCTC 23863</strain>
    </source>
</reference>
<dbReference type="AlphaFoldDB" id="A0A7X3MU07"/>
<proteinExistence type="predicted"/>
<protein>
    <recommendedName>
        <fullName evidence="5">DUF2946 domain-containing protein</fullName>
    </recommendedName>
</protein>
<accession>A0A7X3MU07</accession>
<reference evidence="3 4" key="1">
    <citation type="submission" date="2019-12" db="EMBL/GenBank/DDBJ databases">
        <authorList>
            <person name="Yuan C.-G."/>
        </authorList>
    </citation>
    <scope>NUCLEOTIDE SEQUENCE [LARGE SCALE GENOMIC DNA]</scope>
    <source>
        <strain evidence="3 4">KCTC 23863</strain>
    </source>
</reference>
<comment type="caution">
    <text evidence="3">The sequence shown here is derived from an EMBL/GenBank/DDBJ whole genome shotgun (WGS) entry which is preliminary data.</text>
</comment>